<dbReference type="InParanoid" id="A0A7N2M1Y6"/>
<dbReference type="PRINTS" id="PR00463">
    <property type="entry name" value="EP450I"/>
</dbReference>
<dbReference type="Gene3D" id="1.10.630.10">
    <property type="entry name" value="Cytochrome P450"/>
    <property type="match status" value="2"/>
</dbReference>
<evidence type="ECO:0000256" key="11">
    <source>
        <dbReference type="ARBA" id="ARBA00023136"/>
    </source>
</evidence>
<dbReference type="GO" id="GO:0005506">
    <property type="term" value="F:iron ion binding"/>
    <property type="evidence" value="ECO:0007669"/>
    <property type="project" value="InterPro"/>
</dbReference>
<dbReference type="EnsemblPlants" id="QL07p014710:mrna">
    <property type="protein sequence ID" value="QL07p014710:mrna"/>
    <property type="gene ID" value="QL07p014710"/>
</dbReference>
<dbReference type="SUPFAM" id="SSF48264">
    <property type="entry name" value="Cytochrome P450"/>
    <property type="match status" value="2"/>
</dbReference>
<evidence type="ECO:0000313" key="13">
    <source>
        <dbReference type="Proteomes" id="UP000594261"/>
    </source>
</evidence>
<keyword evidence="9" id="KW-0408">Iron</keyword>
<keyword evidence="6" id="KW-0479">Metal-binding</keyword>
<dbReference type="GO" id="GO:0020037">
    <property type="term" value="F:heme binding"/>
    <property type="evidence" value="ECO:0007669"/>
    <property type="project" value="InterPro"/>
</dbReference>
<keyword evidence="10" id="KW-0503">Monooxygenase</keyword>
<keyword evidence="8" id="KW-0560">Oxidoreductase</keyword>
<dbReference type="InterPro" id="IPR050651">
    <property type="entry name" value="Plant_Cytochrome_P450_Monoox"/>
</dbReference>
<reference evidence="12" key="2">
    <citation type="submission" date="2021-01" db="UniProtKB">
        <authorList>
            <consortium name="EnsemblPlants"/>
        </authorList>
    </citation>
    <scope>IDENTIFICATION</scope>
</reference>
<dbReference type="AlphaFoldDB" id="A0A7N2M1Y6"/>
<evidence type="ECO:0000256" key="6">
    <source>
        <dbReference type="ARBA" id="ARBA00022723"/>
    </source>
</evidence>
<dbReference type="InterPro" id="IPR001128">
    <property type="entry name" value="Cyt_P450"/>
</dbReference>
<evidence type="ECO:0000256" key="10">
    <source>
        <dbReference type="ARBA" id="ARBA00023033"/>
    </source>
</evidence>
<evidence type="ECO:0000256" key="1">
    <source>
        <dbReference type="ARBA" id="ARBA00001971"/>
    </source>
</evidence>
<dbReference type="FunFam" id="1.10.630.10:FF:000126">
    <property type="entry name" value="Predicted protein"/>
    <property type="match status" value="1"/>
</dbReference>
<reference evidence="12 13" key="1">
    <citation type="journal article" date="2016" name="G3 (Bethesda)">
        <title>First Draft Assembly and Annotation of the Genome of a California Endemic Oak Quercus lobata Nee (Fagaceae).</title>
        <authorList>
            <person name="Sork V.L."/>
            <person name="Fitz-Gibbon S.T."/>
            <person name="Puiu D."/>
            <person name="Crepeau M."/>
            <person name="Gugger P.F."/>
            <person name="Sherman R."/>
            <person name="Stevens K."/>
            <person name="Langley C.H."/>
            <person name="Pellegrini M."/>
            <person name="Salzberg S.L."/>
        </authorList>
    </citation>
    <scope>NUCLEOTIDE SEQUENCE [LARGE SCALE GENOMIC DNA]</scope>
    <source>
        <strain evidence="12 13">cv. SW786</strain>
    </source>
</reference>
<keyword evidence="4" id="KW-0349">Heme</keyword>
<sequence>MYIGQVLILAGTDTSSATLEWAMANLLNHPNVLKKITVELDNQIGEDKLNDESDISKLSYLQSIILETLRLYPTVPLLLPHMSSDDCTIQGYDVPHNTILLVNAWAIHRDPNVWDDATSFKPERLGEKAINMVESDGTTMPKAIALEANFKVRPVMNKARLELKNQIGQEKLIDKPDVSKLHYLQCIISRTFQLYPVAHLSSYDCTIRGYDIPLNTILLVNAWTIQRDSKMWDDITSFKPETFGEDGPHKLLMPFGLRKRAYPRAGLVQHTENLTLVLLI</sequence>
<evidence type="ECO:0000313" key="12">
    <source>
        <dbReference type="EnsemblPlants" id="QL07p014710:mrna"/>
    </source>
</evidence>
<evidence type="ECO:0000256" key="3">
    <source>
        <dbReference type="ARBA" id="ARBA00010617"/>
    </source>
</evidence>
<keyword evidence="5" id="KW-0812">Transmembrane</keyword>
<dbReference type="InterPro" id="IPR036396">
    <property type="entry name" value="Cyt_P450_sf"/>
</dbReference>
<dbReference type="GO" id="GO:0016705">
    <property type="term" value="F:oxidoreductase activity, acting on paired donors, with incorporation or reduction of molecular oxygen"/>
    <property type="evidence" value="ECO:0007669"/>
    <property type="project" value="InterPro"/>
</dbReference>
<evidence type="ECO:0000256" key="9">
    <source>
        <dbReference type="ARBA" id="ARBA00023004"/>
    </source>
</evidence>
<dbReference type="PRINTS" id="PR00385">
    <property type="entry name" value="P450"/>
</dbReference>
<proteinExistence type="inferred from homology"/>
<dbReference type="Gramene" id="QL07p014710:mrna">
    <property type="protein sequence ID" value="QL07p014710:mrna"/>
    <property type="gene ID" value="QL07p014710"/>
</dbReference>
<evidence type="ECO:0008006" key="14">
    <source>
        <dbReference type="Google" id="ProtNLM"/>
    </source>
</evidence>
<dbReference type="PANTHER" id="PTHR47947">
    <property type="entry name" value="CYTOCHROME P450 82C3-RELATED"/>
    <property type="match status" value="1"/>
</dbReference>
<keyword evidence="13" id="KW-1185">Reference proteome</keyword>
<dbReference type="PANTHER" id="PTHR47947:SF26">
    <property type="entry name" value="CYTOCHROME P450"/>
    <property type="match status" value="1"/>
</dbReference>
<dbReference type="Pfam" id="PF00067">
    <property type="entry name" value="p450"/>
    <property type="match status" value="2"/>
</dbReference>
<comment type="subcellular location">
    <subcellularLocation>
        <location evidence="2">Membrane</location>
    </subcellularLocation>
</comment>
<protein>
    <recommendedName>
        <fullName evidence="14">Cytochrome P450</fullName>
    </recommendedName>
</protein>
<comment type="similarity">
    <text evidence="3">Belongs to the cytochrome P450 family.</text>
</comment>
<organism evidence="12 13">
    <name type="scientific">Quercus lobata</name>
    <name type="common">Valley oak</name>
    <dbReference type="NCBI Taxonomy" id="97700"/>
    <lineage>
        <taxon>Eukaryota</taxon>
        <taxon>Viridiplantae</taxon>
        <taxon>Streptophyta</taxon>
        <taxon>Embryophyta</taxon>
        <taxon>Tracheophyta</taxon>
        <taxon>Spermatophyta</taxon>
        <taxon>Magnoliopsida</taxon>
        <taxon>eudicotyledons</taxon>
        <taxon>Gunneridae</taxon>
        <taxon>Pentapetalae</taxon>
        <taxon>rosids</taxon>
        <taxon>fabids</taxon>
        <taxon>Fagales</taxon>
        <taxon>Fagaceae</taxon>
        <taxon>Quercus</taxon>
    </lineage>
</organism>
<name>A0A7N2M1Y6_QUELO</name>
<keyword evidence="7" id="KW-1133">Transmembrane helix</keyword>
<comment type="cofactor">
    <cofactor evidence="1">
        <name>heme</name>
        <dbReference type="ChEBI" id="CHEBI:30413"/>
    </cofactor>
</comment>
<evidence type="ECO:0000256" key="4">
    <source>
        <dbReference type="ARBA" id="ARBA00022617"/>
    </source>
</evidence>
<evidence type="ECO:0000256" key="2">
    <source>
        <dbReference type="ARBA" id="ARBA00004370"/>
    </source>
</evidence>
<evidence type="ECO:0000256" key="5">
    <source>
        <dbReference type="ARBA" id="ARBA00022692"/>
    </source>
</evidence>
<accession>A0A7N2M1Y6</accession>
<evidence type="ECO:0000256" key="7">
    <source>
        <dbReference type="ARBA" id="ARBA00022989"/>
    </source>
</evidence>
<dbReference type="GO" id="GO:0016020">
    <property type="term" value="C:membrane"/>
    <property type="evidence" value="ECO:0007669"/>
    <property type="project" value="UniProtKB-SubCell"/>
</dbReference>
<keyword evidence="11" id="KW-0472">Membrane</keyword>
<dbReference type="Proteomes" id="UP000594261">
    <property type="component" value="Chromosome 7"/>
</dbReference>
<dbReference type="GO" id="GO:0004497">
    <property type="term" value="F:monooxygenase activity"/>
    <property type="evidence" value="ECO:0007669"/>
    <property type="project" value="UniProtKB-KW"/>
</dbReference>
<dbReference type="EMBL" id="LRBV02000007">
    <property type="status" value="NOT_ANNOTATED_CDS"/>
    <property type="molecule type" value="Genomic_DNA"/>
</dbReference>
<evidence type="ECO:0000256" key="8">
    <source>
        <dbReference type="ARBA" id="ARBA00023002"/>
    </source>
</evidence>
<dbReference type="InterPro" id="IPR002401">
    <property type="entry name" value="Cyt_P450_E_grp-I"/>
</dbReference>